<sequence length="94" mass="9935">MATLDFDTPQTATLQQYVLSGTAPAATLDLGVQIVVTRADNSTEGYYLAKQYAYTVITAVTDTVYMPIIPQLSGTEAVTATIVGTDISGWSIIA</sequence>
<name>A0A949WXZ7_9CLOT</name>
<dbReference type="RefSeq" id="WP_218323614.1">
    <property type="nucleotide sequence ID" value="NZ_JAEEGC010000184.1"/>
</dbReference>
<protein>
    <submittedName>
        <fullName evidence="1">Uncharacterized protein</fullName>
    </submittedName>
</protein>
<dbReference type="EMBL" id="JAEEGC010000184">
    <property type="protein sequence ID" value="MBV7276532.1"/>
    <property type="molecule type" value="Genomic_DNA"/>
</dbReference>
<accession>A0A949WXZ7</accession>
<reference evidence="1" key="1">
    <citation type="submission" date="2020-12" db="EMBL/GenBank/DDBJ databases">
        <title>Clostridium thailandense sp. nov., a novel acetogenic bacterium isolated from peat land soil in Thailand.</title>
        <authorList>
            <person name="Chaikitkaew S."/>
            <person name="Birkeland N.K."/>
        </authorList>
    </citation>
    <scope>NUCLEOTIDE SEQUENCE</scope>
    <source>
        <strain evidence="1">PL3</strain>
    </source>
</reference>
<dbReference type="Proteomes" id="UP000694308">
    <property type="component" value="Unassembled WGS sequence"/>
</dbReference>
<evidence type="ECO:0000313" key="2">
    <source>
        <dbReference type="Proteomes" id="UP000694308"/>
    </source>
</evidence>
<proteinExistence type="predicted"/>
<keyword evidence="2" id="KW-1185">Reference proteome</keyword>
<dbReference type="AlphaFoldDB" id="A0A949WXZ7"/>
<comment type="caution">
    <text evidence="1">The sequence shown here is derived from an EMBL/GenBank/DDBJ whole genome shotgun (WGS) entry which is preliminary data.</text>
</comment>
<organism evidence="1 2">
    <name type="scientific">Clostridium thailandense</name>
    <dbReference type="NCBI Taxonomy" id="2794346"/>
    <lineage>
        <taxon>Bacteria</taxon>
        <taxon>Bacillati</taxon>
        <taxon>Bacillota</taxon>
        <taxon>Clostridia</taxon>
        <taxon>Eubacteriales</taxon>
        <taxon>Clostridiaceae</taxon>
        <taxon>Clostridium</taxon>
    </lineage>
</organism>
<evidence type="ECO:0000313" key="1">
    <source>
        <dbReference type="EMBL" id="MBV7276532.1"/>
    </source>
</evidence>
<gene>
    <name evidence="1" type="ORF">I6U48_27030</name>
</gene>